<evidence type="ECO:0000256" key="3">
    <source>
        <dbReference type="ARBA" id="ARBA00013253"/>
    </source>
</evidence>
<dbReference type="GO" id="GO:0016301">
    <property type="term" value="F:kinase activity"/>
    <property type="evidence" value="ECO:0007669"/>
    <property type="project" value="UniProtKB-KW"/>
</dbReference>
<gene>
    <name evidence="14" type="ORF">DBT_0045</name>
</gene>
<evidence type="ECO:0000256" key="11">
    <source>
        <dbReference type="ARBA" id="ARBA00029766"/>
    </source>
</evidence>
<proteinExistence type="inferred from homology"/>
<evidence type="ECO:0000256" key="9">
    <source>
        <dbReference type="ARBA" id="ARBA00022909"/>
    </source>
</evidence>
<evidence type="ECO:0000256" key="6">
    <source>
        <dbReference type="ARBA" id="ARBA00022741"/>
    </source>
</evidence>
<dbReference type="Pfam" id="PF01288">
    <property type="entry name" value="HPPK"/>
    <property type="match status" value="1"/>
</dbReference>
<dbReference type="Proteomes" id="UP000093080">
    <property type="component" value="Unassembled WGS sequence"/>
</dbReference>
<dbReference type="GO" id="GO:0005524">
    <property type="term" value="F:ATP binding"/>
    <property type="evidence" value="ECO:0007669"/>
    <property type="project" value="UniProtKB-KW"/>
</dbReference>
<reference evidence="14 15" key="1">
    <citation type="submission" date="2016-06" db="EMBL/GenBank/DDBJ databases">
        <title>Respiratory ammonification of nitrate coupled to the oxidation of elemental sulfur in deep-sea autotrophic thermophilic bacteria.</title>
        <authorList>
            <person name="Slobodkina G.B."/>
            <person name="Mardanov A.V."/>
            <person name="Ravin N.V."/>
            <person name="Frolova A.A."/>
            <person name="Viryasiv M.B."/>
            <person name="Chernyh N.A."/>
            <person name="Bonch-Osmolovskaya E.A."/>
            <person name="Slobodkin A.I."/>
        </authorList>
    </citation>
    <scope>NUCLEOTIDE SEQUENCE [LARGE SCALE GENOMIC DNA]</scope>
    <source>
        <strain evidence="14 15">S69</strain>
    </source>
</reference>
<dbReference type="PANTHER" id="PTHR43071:SF1">
    <property type="entry name" value="2-AMINO-4-HYDROXY-6-HYDROXYMETHYLDIHYDROPTERIDINE PYROPHOSPHOKINASE"/>
    <property type="match status" value="1"/>
</dbReference>
<evidence type="ECO:0000256" key="5">
    <source>
        <dbReference type="ARBA" id="ARBA00022679"/>
    </source>
</evidence>
<dbReference type="OrthoDB" id="9808041at2"/>
<comment type="caution">
    <text evidence="14">The sequence shown here is derived from an EMBL/GenBank/DDBJ whole genome shotgun (WGS) entry which is preliminary data.</text>
</comment>
<dbReference type="UniPathway" id="UPA00077">
    <property type="reaction ID" value="UER00155"/>
</dbReference>
<organism evidence="14 15">
    <name type="scientific">Dissulfuribacter thermophilus</name>
    <dbReference type="NCBI Taxonomy" id="1156395"/>
    <lineage>
        <taxon>Bacteria</taxon>
        <taxon>Pseudomonadati</taxon>
        <taxon>Thermodesulfobacteriota</taxon>
        <taxon>Dissulfuribacteria</taxon>
        <taxon>Dissulfuribacterales</taxon>
        <taxon>Dissulfuribacteraceae</taxon>
        <taxon>Dissulfuribacter</taxon>
    </lineage>
</organism>
<keyword evidence="5" id="KW-0808">Transferase</keyword>
<sequence length="162" mass="18285">MGRTHLCYLGLGSNLGDPKQNVLSAISRIGSLPLTDLSSHSRLYKTAPVGMDSLNWFVNAVCEIRTELGPRSLLELCLDLERAFGRDRARGKDRELDVDILYYSDCIIWEYDLKIPHPRLSQRAFVLVPWSEIAGGLVLRPWGKSITDLMKDIDLRGIEEIS</sequence>
<evidence type="ECO:0000256" key="7">
    <source>
        <dbReference type="ARBA" id="ARBA00022777"/>
    </source>
</evidence>
<keyword evidence="15" id="KW-1185">Reference proteome</keyword>
<keyword evidence="8" id="KW-0067">ATP-binding</keyword>
<dbReference type="SUPFAM" id="SSF55083">
    <property type="entry name" value="6-hydroxymethyl-7,8-dihydropterin pyrophosphokinase, HPPK"/>
    <property type="match status" value="1"/>
</dbReference>
<dbReference type="PANTHER" id="PTHR43071">
    <property type="entry name" value="2-AMINO-4-HYDROXY-6-HYDROXYMETHYLDIHYDROPTERIDINE PYROPHOSPHOKINASE"/>
    <property type="match status" value="1"/>
</dbReference>
<comment type="pathway">
    <text evidence="1">Cofactor biosynthesis; tetrahydrofolate biosynthesis; 2-amino-4-hydroxy-6-hydroxymethyl-7,8-dihydropteridine diphosphate from 7,8-dihydroneopterin triphosphate: step 4/4.</text>
</comment>
<keyword evidence="6" id="KW-0547">Nucleotide-binding</keyword>
<evidence type="ECO:0000256" key="1">
    <source>
        <dbReference type="ARBA" id="ARBA00005051"/>
    </source>
</evidence>
<accession>A0A1B9F8F9</accession>
<dbReference type="AlphaFoldDB" id="A0A1B9F8F9"/>
<evidence type="ECO:0000256" key="2">
    <source>
        <dbReference type="ARBA" id="ARBA00005810"/>
    </source>
</evidence>
<dbReference type="RefSeq" id="WP_067615262.1">
    <property type="nucleotide sequence ID" value="NZ_MAGO01000001.1"/>
</dbReference>
<dbReference type="InterPro" id="IPR000550">
    <property type="entry name" value="Hppk"/>
</dbReference>
<name>A0A1B9F8F9_9BACT</name>
<evidence type="ECO:0000256" key="10">
    <source>
        <dbReference type="ARBA" id="ARBA00029409"/>
    </source>
</evidence>
<comment type="function">
    <text evidence="10">Catalyzes the transfer of pyrophosphate from adenosine triphosphate (ATP) to 6-hydroxymethyl-7,8-dihydropterin, an enzymatic step in folate biosynthesis pathway.</text>
</comment>
<protein>
    <recommendedName>
        <fullName evidence="4">2-amino-4-hydroxy-6-hydroxymethyldihydropteridine pyrophosphokinase</fullName>
        <ecNumber evidence="3">2.7.6.3</ecNumber>
    </recommendedName>
    <alternativeName>
        <fullName evidence="11">6-hydroxymethyl-7,8-dihydropterin pyrophosphokinase</fullName>
    </alternativeName>
    <alternativeName>
        <fullName evidence="12">7,8-dihydro-6-hydroxymethylpterin-pyrophosphokinase</fullName>
    </alternativeName>
</protein>
<keyword evidence="7 14" id="KW-0418">Kinase</keyword>
<feature type="domain" description="7,8-dihydro-6-hydroxymethylpterin-pyrophosphokinase" evidence="13">
    <location>
        <begin position="8"/>
        <end position="134"/>
    </location>
</feature>
<evidence type="ECO:0000256" key="8">
    <source>
        <dbReference type="ARBA" id="ARBA00022840"/>
    </source>
</evidence>
<evidence type="ECO:0000259" key="13">
    <source>
        <dbReference type="Pfam" id="PF01288"/>
    </source>
</evidence>
<dbReference type="InterPro" id="IPR035907">
    <property type="entry name" value="Hppk_sf"/>
</dbReference>
<evidence type="ECO:0000313" key="14">
    <source>
        <dbReference type="EMBL" id="OCC16228.1"/>
    </source>
</evidence>
<keyword evidence="9" id="KW-0289">Folate biosynthesis</keyword>
<evidence type="ECO:0000256" key="4">
    <source>
        <dbReference type="ARBA" id="ARBA00016218"/>
    </source>
</evidence>
<dbReference type="GO" id="GO:0046656">
    <property type="term" value="P:folic acid biosynthetic process"/>
    <property type="evidence" value="ECO:0007669"/>
    <property type="project" value="UniProtKB-KW"/>
</dbReference>
<dbReference type="NCBIfam" id="TIGR01498">
    <property type="entry name" value="folK"/>
    <property type="match status" value="1"/>
</dbReference>
<dbReference type="GO" id="GO:0046654">
    <property type="term" value="P:tetrahydrofolate biosynthetic process"/>
    <property type="evidence" value="ECO:0007669"/>
    <property type="project" value="UniProtKB-UniPathway"/>
</dbReference>
<comment type="similarity">
    <text evidence="2">Belongs to the HPPK family.</text>
</comment>
<dbReference type="STRING" id="1156395.DBT_0045"/>
<dbReference type="EC" id="2.7.6.3" evidence="3"/>
<evidence type="ECO:0000313" key="15">
    <source>
        <dbReference type="Proteomes" id="UP000093080"/>
    </source>
</evidence>
<dbReference type="CDD" id="cd00483">
    <property type="entry name" value="HPPK"/>
    <property type="match status" value="1"/>
</dbReference>
<evidence type="ECO:0000256" key="12">
    <source>
        <dbReference type="ARBA" id="ARBA00033413"/>
    </source>
</evidence>
<dbReference type="GO" id="GO:0003848">
    <property type="term" value="F:2-amino-4-hydroxy-6-hydroxymethyldihydropteridine diphosphokinase activity"/>
    <property type="evidence" value="ECO:0007669"/>
    <property type="project" value="UniProtKB-EC"/>
</dbReference>
<dbReference type="EMBL" id="MAGO01000001">
    <property type="protein sequence ID" value="OCC16228.1"/>
    <property type="molecule type" value="Genomic_DNA"/>
</dbReference>
<dbReference type="Gene3D" id="3.30.70.560">
    <property type="entry name" value="7,8-Dihydro-6-hydroxymethylpterin-pyrophosphokinase HPPK"/>
    <property type="match status" value="1"/>
</dbReference>